<keyword evidence="4" id="KW-1185">Reference proteome</keyword>
<keyword evidence="2" id="KW-0472">Membrane</keyword>
<dbReference type="GeneID" id="61135274"/>
<dbReference type="EMBL" id="AP006618">
    <property type="protein sequence ID" value="BAD59523.1"/>
    <property type="molecule type" value="Genomic_DNA"/>
</dbReference>
<organism evidence="3 4">
    <name type="scientific">Nocardia farcinica (strain IFM 10152)</name>
    <dbReference type="NCBI Taxonomy" id="247156"/>
    <lineage>
        <taxon>Bacteria</taxon>
        <taxon>Bacillati</taxon>
        <taxon>Actinomycetota</taxon>
        <taxon>Actinomycetes</taxon>
        <taxon>Mycobacteriales</taxon>
        <taxon>Nocardiaceae</taxon>
        <taxon>Nocardia</taxon>
    </lineage>
</organism>
<name>Q5YQL8_NOCFA</name>
<keyword evidence="2" id="KW-0812">Transmembrane</keyword>
<evidence type="ECO:0000256" key="2">
    <source>
        <dbReference type="SAM" id="Phobius"/>
    </source>
</evidence>
<reference evidence="3 4" key="1">
    <citation type="journal article" date="2004" name="Proc. Natl. Acad. Sci. U.S.A.">
        <title>The complete genomic sequence of Nocardia farcinica IFM 10152.</title>
        <authorList>
            <person name="Ishikawa J."/>
            <person name="Yamashita A."/>
            <person name="Mikami Y."/>
            <person name="Hoshino Y."/>
            <person name="Kurita H."/>
            <person name="Hotta K."/>
            <person name="Shiba T."/>
            <person name="Hattori M."/>
        </authorList>
    </citation>
    <scope>NUCLEOTIDE SEQUENCE [LARGE SCALE GENOMIC DNA]</scope>
    <source>
        <strain evidence="3 4">IFM 10152</strain>
    </source>
</reference>
<dbReference type="RefSeq" id="WP_011211207.1">
    <property type="nucleotide sequence ID" value="NC_006361.1"/>
</dbReference>
<feature type="transmembrane region" description="Helical" evidence="2">
    <location>
        <begin position="78"/>
        <end position="95"/>
    </location>
</feature>
<dbReference type="Proteomes" id="UP000006820">
    <property type="component" value="Chromosome"/>
</dbReference>
<feature type="region of interest" description="Disordered" evidence="1">
    <location>
        <begin position="40"/>
        <end position="68"/>
    </location>
</feature>
<accession>Q5YQL8</accession>
<evidence type="ECO:0000313" key="3">
    <source>
        <dbReference type="EMBL" id="BAD59523.1"/>
    </source>
</evidence>
<dbReference type="OrthoDB" id="4559803at2"/>
<protein>
    <submittedName>
        <fullName evidence="3">Uncharacterized protein</fullName>
    </submittedName>
</protein>
<dbReference type="STRING" id="247156.NFA_46720"/>
<keyword evidence="2" id="KW-1133">Transmembrane helix</keyword>
<evidence type="ECO:0000313" key="4">
    <source>
        <dbReference type="Proteomes" id="UP000006820"/>
    </source>
</evidence>
<feature type="transmembrane region" description="Helical" evidence="2">
    <location>
        <begin position="101"/>
        <end position="119"/>
    </location>
</feature>
<sequence>MRRQNLDEGALSPMRDRHYPHGVIEELMMGAYSASRLSAADPVAETPAPAPTQEPVTHAPESAGRPARATSTIVSKTLAWLFFLGGLVGAVLGIASLHVEITVAGLILACTAGLVLLKIRADRAIAAETA</sequence>
<feature type="compositionally biased region" description="Low complexity" evidence="1">
    <location>
        <begin position="40"/>
        <end position="57"/>
    </location>
</feature>
<proteinExistence type="predicted"/>
<dbReference type="AlphaFoldDB" id="Q5YQL8"/>
<dbReference type="eggNOG" id="ENOG5031F74">
    <property type="taxonomic scope" value="Bacteria"/>
</dbReference>
<dbReference type="KEGG" id="nfa:NFA_46720"/>
<evidence type="ECO:0000256" key="1">
    <source>
        <dbReference type="SAM" id="MobiDB-lite"/>
    </source>
</evidence>
<gene>
    <name evidence="3" type="ordered locus">NFA_46720</name>
</gene>
<dbReference type="HOGENOM" id="CLU_159309_0_0_11"/>